<proteinExistence type="predicted"/>
<accession>A0A0G0G688</accession>
<sequence>MIHVLFDIDETMVSLPKGLNSRASGLMFKKVFNVNTNEETVDNFSKTESWIIKATLDKIGVKIKKVPVTTYKVWAEETSKMLLNIKAKVLPGIPELLDNLSENKKIKLSFLTGNSPWRADAKLHQTKLCKYFVSSSQHKLRGIFGDISEERIDLLKTFLKKIDKNDKVIIIDDSLIGAMMSKVLGVPSILVATGKIPKSLLNKYSKNVFDDFGNNRWKRVVSIIENI</sequence>
<dbReference type="SFLD" id="SFLDS00003">
    <property type="entry name" value="Haloacid_Dehalogenase"/>
    <property type="match status" value="1"/>
</dbReference>
<protein>
    <submittedName>
        <fullName evidence="1">Uncharacterized protein</fullName>
    </submittedName>
</protein>
<dbReference type="Proteomes" id="UP000034536">
    <property type="component" value="Unassembled WGS sequence"/>
</dbReference>
<reference evidence="1 2" key="1">
    <citation type="journal article" date="2015" name="Nature">
        <title>rRNA introns, odd ribosomes, and small enigmatic genomes across a large radiation of phyla.</title>
        <authorList>
            <person name="Brown C.T."/>
            <person name="Hug L.A."/>
            <person name="Thomas B.C."/>
            <person name="Sharon I."/>
            <person name="Castelle C.J."/>
            <person name="Singh A."/>
            <person name="Wilkins M.J."/>
            <person name="Williams K.H."/>
            <person name="Banfield J.F."/>
        </authorList>
    </citation>
    <scope>NUCLEOTIDE SEQUENCE [LARGE SCALE GENOMIC DNA]</scope>
</reference>
<dbReference type="InterPro" id="IPR023214">
    <property type="entry name" value="HAD_sf"/>
</dbReference>
<evidence type="ECO:0000313" key="2">
    <source>
        <dbReference type="Proteomes" id="UP000034536"/>
    </source>
</evidence>
<dbReference type="AlphaFoldDB" id="A0A0G0G688"/>
<name>A0A0G0G688_9BACT</name>
<evidence type="ECO:0000313" key="1">
    <source>
        <dbReference type="EMBL" id="KKP87232.1"/>
    </source>
</evidence>
<dbReference type="EMBL" id="LBQX01000004">
    <property type="protein sequence ID" value="KKP87232.1"/>
    <property type="molecule type" value="Genomic_DNA"/>
</dbReference>
<dbReference type="Gene3D" id="1.10.150.240">
    <property type="entry name" value="Putative phosphatase, domain 2"/>
    <property type="match status" value="1"/>
</dbReference>
<dbReference type="Pfam" id="PF13419">
    <property type="entry name" value="HAD_2"/>
    <property type="match status" value="1"/>
</dbReference>
<dbReference type="SUPFAM" id="SSF56784">
    <property type="entry name" value="HAD-like"/>
    <property type="match status" value="1"/>
</dbReference>
<dbReference type="Gene3D" id="3.40.50.1000">
    <property type="entry name" value="HAD superfamily/HAD-like"/>
    <property type="match status" value="1"/>
</dbReference>
<gene>
    <name evidence="1" type="ORF">UR89_C0004G0021</name>
</gene>
<dbReference type="SFLD" id="SFLDG01129">
    <property type="entry name" value="C1.5:_HAD__Beta-PGM__Phosphata"/>
    <property type="match status" value="1"/>
</dbReference>
<dbReference type="InterPro" id="IPR036412">
    <property type="entry name" value="HAD-like_sf"/>
</dbReference>
<organism evidence="1 2">
    <name type="scientific">Candidatus Roizmanbacteria bacterium GW2011_GWA2_35_8</name>
    <dbReference type="NCBI Taxonomy" id="1618479"/>
    <lineage>
        <taxon>Bacteria</taxon>
        <taxon>Candidatus Roizmaniibacteriota</taxon>
    </lineage>
</organism>
<comment type="caution">
    <text evidence="1">The sequence shown here is derived from an EMBL/GenBank/DDBJ whole genome shotgun (WGS) entry which is preliminary data.</text>
</comment>
<dbReference type="InterPro" id="IPR023198">
    <property type="entry name" value="PGP-like_dom2"/>
</dbReference>
<dbReference type="InterPro" id="IPR041492">
    <property type="entry name" value="HAD_2"/>
</dbReference>